<feature type="transmembrane region" description="Helical" evidence="1">
    <location>
        <begin position="20"/>
        <end position="38"/>
    </location>
</feature>
<feature type="domain" description="Acyltransferase 3" evidence="2">
    <location>
        <begin position="21"/>
        <end position="343"/>
    </location>
</feature>
<keyword evidence="3" id="KW-0012">Acyltransferase</keyword>
<feature type="transmembrane region" description="Helical" evidence="1">
    <location>
        <begin position="296"/>
        <end position="313"/>
    </location>
</feature>
<accession>A0A4Q2U8I5</accession>
<dbReference type="InterPro" id="IPR050879">
    <property type="entry name" value="Acyltransferase_3"/>
</dbReference>
<feature type="transmembrane region" description="Helical" evidence="1">
    <location>
        <begin position="154"/>
        <end position="172"/>
    </location>
</feature>
<dbReference type="PANTHER" id="PTHR23028:SF131">
    <property type="entry name" value="BLR2367 PROTEIN"/>
    <property type="match status" value="1"/>
</dbReference>
<evidence type="ECO:0000259" key="2">
    <source>
        <dbReference type="Pfam" id="PF01757"/>
    </source>
</evidence>
<feature type="transmembrane region" description="Helical" evidence="1">
    <location>
        <begin position="59"/>
        <end position="82"/>
    </location>
</feature>
<proteinExistence type="predicted"/>
<dbReference type="AlphaFoldDB" id="A0A4Q2U8I5"/>
<dbReference type="RefSeq" id="WP_129224583.1">
    <property type="nucleotide sequence ID" value="NZ_QYBB01000004.1"/>
</dbReference>
<dbReference type="GO" id="GO:0000271">
    <property type="term" value="P:polysaccharide biosynthetic process"/>
    <property type="evidence" value="ECO:0007669"/>
    <property type="project" value="TreeGrafter"/>
</dbReference>
<dbReference type="GO" id="GO:0016020">
    <property type="term" value="C:membrane"/>
    <property type="evidence" value="ECO:0007669"/>
    <property type="project" value="TreeGrafter"/>
</dbReference>
<dbReference type="EMBL" id="QYBB01000004">
    <property type="protein sequence ID" value="RYC33043.1"/>
    <property type="molecule type" value="Genomic_DNA"/>
</dbReference>
<evidence type="ECO:0000313" key="4">
    <source>
        <dbReference type="Proteomes" id="UP000290759"/>
    </source>
</evidence>
<feature type="transmembrane region" description="Helical" evidence="1">
    <location>
        <begin position="230"/>
        <end position="251"/>
    </location>
</feature>
<evidence type="ECO:0000313" key="3">
    <source>
        <dbReference type="EMBL" id="RYC33043.1"/>
    </source>
</evidence>
<feature type="transmembrane region" description="Helical" evidence="1">
    <location>
        <begin position="94"/>
        <end position="113"/>
    </location>
</feature>
<dbReference type="OrthoDB" id="9767863at2"/>
<reference evidence="3 4" key="1">
    <citation type="submission" date="2018-12" db="EMBL/GenBank/DDBJ databases">
        <authorList>
            <person name="Grouzdev D.S."/>
            <person name="Krutkina M.S."/>
        </authorList>
    </citation>
    <scope>NUCLEOTIDE SEQUENCE [LARGE SCALE GENOMIC DNA]</scope>
    <source>
        <strain evidence="3 4">RmlP026</strain>
    </source>
</reference>
<feature type="transmembrane region" description="Helical" evidence="1">
    <location>
        <begin position="205"/>
        <end position="223"/>
    </location>
</feature>
<organism evidence="3 4">
    <name type="scientific">Lichenibacterium minor</name>
    <dbReference type="NCBI Taxonomy" id="2316528"/>
    <lineage>
        <taxon>Bacteria</taxon>
        <taxon>Pseudomonadati</taxon>
        <taxon>Pseudomonadota</taxon>
        <taxon>Alphaproteobacteria</taxon>
        <taxon>Hyphomicrobiales</taxon>
        <taxon>Lichenihabitantaceae</taxon>
        <taxon>Lichenibacterium</taxon>
    </lineage>
</organism>
<keyword evidence="3" id="KW-0808">Transferase</keyword>
<dbReference type="InterPro" id="IPR002656">
    <property type="entry name" value="Acyl_transf_3_dom"/>
</dbReference>
<dbReference type="GO" id="GO:0016747">
    <property type="term" value="F:acyltransferase activity, transferring groups other than amino-acyl groups"/>
    <property type="evidence" value="ECO:0007669"/>
    <property type="project" value="InterPro"/>
</dbReference>
<comment type="caution">
    <text evidence="3">The sequence shown here is derived from an EMBL/GenBank/DDBJ whole genome shotgun (WGS) entry which is preliminary data.</text>
</comment>
<keyword evidence="1" id="KW-0812">Transmembrane</keyword>
<dbReference type="Proteomes" id="UP000290759">
    <property type="component" value="Unassembled WGS sequence"/>
</dbReference>
<feature type="transmembrane region" description="Helical" evidence="1">
    <location>
        <begin position="179"/>
        <end position="199"/>
    </location>
</feature>
<dbReference type="Pfam" id="PF01757">
    <property type="entry name" value="Acyl_transf_3"/>
    <property type="match status" value="1"/>
</dbReference>
<keyword evidence="1" id="KW-0472">Membrane</keyword>
<name>A0A4Q2U8I5_9HYPH</name>
<feature type="transmembrane region" description="Helical" evidence="1">
    <location>
        <begin position="325"/>
        <end position="346"/>
    </location>
</feature>
<reference evidence="3 4" key="2">
    <citation type="submission" date="2019-02" db="EMBL/GenBank/DDBJ databases">
        <title>'Lichenibacterium ramalinii' gen. nov. sp. nov., 'Lichenibacterium minor' gen. nov. sp. nov.</title>
        <authorList>
            <person name="Pankratov T."/>
        </authorList>
    </citation>
    <scope>NUCLEOTIDE SEQUENCE [LARGE SCALE GENOMIC DNA]</scope>
    <source>
        <strain evidence="3 4">RmlP026</strain>
    </source>
</reference>
<evidence type="ECO:0000256" key="1">
    <source>
        <dbReference type="SAM" id="Phobius"/>
    </source>
</evidence>
<feature type="transmembrane region" description="Helical" evidence="1">
    <location>
        <begin position="257"/>
        <end position="276"/>
    </location>
</feature>
<protein>
    <submittedName>
        <fullName evidence="3">Acyltransferase</fullName>
    </submittedName>
</protein>
<keyword evidence="4" id="KW-1185">Reference proteome</keyword>
<keyword evidence="1" id="KW-1133">Transmembrane helix</keyword>
<sequence length="375" mass="40075">MTPTQPRPERAPPAPPGHLSNIQVLRGIAALMVLVYHIGNEFSDRAFPGSLPDFGAGSAGVDIFFVVSGFIMVHSTAAAFGAPGAPSLFLARRVVRLVPLYWIVTTVFVVVMLHQARHGGLSRETGRWIAASYAFLFYPHGAEQGDFPLYAQGWTLNFEMFFYACFAAVLPFRRAAALGGLAVGLVALSGLGLVVALPWPVDRWANTNILEFVLGLGLAVVHARGFRVSLPVAVVLAAAGFATFVVTVASVDDWLPYRGLVWGPPACAVVAAAALYRPRRGGIVRAALERLGDASYALYLVHYAFFVGLGDALGRYTSVPSLPPALYGALCFFGAIALSFAVHRWLERPITRGLNRALGLGRRWTALTAGAARAA</sequence>
<dbReference type="PANTHER" id="PTHR23028">
    <property type="entry name" value="ACETYLTRANSFERASE"/>
    <property type="match status" value="1"/>
</dbReference>
<gene>
    <name evidence="3" type="ORF">D3273_06230</name>
</gene>